<dbReference type="InterPro" id="IPR020598">
    <property type="entry name" value="rRNA_Ade_methylase_Trfase_N"/>
</dbReference>
<proteinExistence type="inferred from homology"/>
<dbReference type="InterPro" id="IPR001737">
    <property type="entry name" value="KsgA/Erm"/>
</dbReference>
<dbReference type="GO" id="GO:0052908">
    <property type="term" value="F:16S rRNA (adenine(1518)-N(6)/adenine(1519)-N(6))-dimethyltransferase activity"/>
    <property type="evidence" value="ECO:0007669"/>
    <property type="project" value="UniProtKB-EC"/>
</dbReference>
<dbReference type="NCBIfam" id="TIGR00755">
    <property type="entry name" value="ksgA"/>
    <property type="match status" value="1"/>
</dbReference>
<evidence type="ECO:0000313" key="11">
    <source>
        <dbReference type="Proteomes" id="UP001161389"/>
    </source>
</evidence>
<keyword evidence="11" id="KW-1185">Reference proteome</keyword>
<dbReference type="InterPro" id="IPR011530">
    <property type="entry name" value="rRNA_adenine_dimethylase"/>
</dbReference>
<reference evidence="10" key="1">
    <citation type="journal article" date="2014" name="Int. J. Syst. Evol. Microbiol.">
        <title>Complete genome sequence of Corynebacterium casei LMG S-19264T (=DSM 44701T), isolated from a smear-ripened cheese.</title>
        <authorList>
            <consortium name="US DOE Joint Genome Institute (JGI-PGF)"/>
            <person name="Walter F."/>
            <person name="Albersmeier A."/>
            <person name="Kalinowski J."/>
            <person name="Ruckert C."/>
        </authorList>
    </citation>
    <scope>NUCLEOTIDE SEQUENCE</scope>
    <source>
        <strain evidence="10">NBRC 110071</strain>
    </source>
</reference>
<keyword evidence="2 7" id="KW-0698">rRNA processing</keyword>
<dbReference type="PROSITE" id="PS51689">
    <property type="entry name" value="SAM_RNA_A_N6_MT"/>
    <property type="match status" value="1"/>
</dbReference>
<feature type="binding site" evidence="7 8">
    <location>
        <position position="65"/>
    </location>
    <ligand>
        <name>S-adenosyl-L-methionine</name>
        <dbReference type="ChEBI" id="CHEBI:59789"/>
    </ligand>
</feature>
<dbReference type="Proteomes" id="UP001161389">
    <property type="component" value="Unassembled WGS sequence"/>
</dbReference>
<feature type="binding site" evidence="7 8">
    <location>
        <position position="18"/>
    </location>
    <ligand>
        <name>S-adenosyl-L-methionine</name>
        <dbReference type="ChEBI" id="CHEBI:59789"/>
    </ligand>
</feature>
<sequence length="262" mass="29219">MSSDFQHRAKKRFGQNFLHDHNIIDNILAAVAAKPGDNVVEIGPGQGAITEGILKATDGHLNVVELDRDLIPILLSKFSVYPGFKLNQGDALEYDFGQLTADKPMKVVGNLPYNISTPLIFHLLSYHDRITDMHFMLQKEVVDRIAAGPREKNYGRLSIMVQYYCQVHSLFIVKPGCFHPVPKVDSAVIRMVPYKELPHPAKDVKQLESVVRQAFSQRRKTLRNTLKGVISSEELEALGIDPGARPETLTVAEYVAISDATC</sequence>
<dbReference type="PROSITE" id="PS01131">
    <property type="entry name" value="RRNA_A_DIMETH"/>
    <property type="match status" value="1"/>
</dbReference>
<dbReference type="PANTHER" id="PTHR11727:SF7">
    <property type="entry name" value="DIMETHYLADENOSINE TRANSFERASE-RELATED"/>
    <property type="match status" value="1"/>
</dbReference>
<dbReference type="FunFam" id="1.10.8.100:FF:000001">
    <property type="entry name" value="Ribosomal RNA small subunit methyltransferase A"/>
    <property type="match status" value="1"/>
</dbReference>
<dbReference type="SUPFAM" id="SSF53335">
    <property type="entry name" value="S-adenosyl-L-methionine-dependent methyltransferases"/>
    <property type="match status" value="1"/>
</dbReference>
<accession>A0AA37W9H1</accession>
<feature type="domain" description="Ribosomal RNA adenine methylase transferase N-terminal" evidence="9">
    <location>
        <begin position="23"/>
        <end position="195"/>
    </location>
</feature>
<dbReference type="SMART" id="SM00650">
    <property type="entry name" value="rADc"/>
    <property type="match status" value="1"/>
</dbReference>
<evidence type="ECO:0000313" key="10">
    <source>
        <dbReference type="EMBL" id="GLQ33389.1"/>
    </source>
</evidence>
<evidence type="ECO:0000256" key="6">
    <source>
        <dbReference type="ARBA" id="ARBA00022884"/>
    </source>
</evidence>
<keyword evidence="5 7" id="KW-0949">S-adenosyl-L-methionine</keyword>
<evidence type="ECO:0000256" key="8">
    <source>
        <dbReference type="PROSITE-ProRule" id="PRU01026"/>
    </source>
</evidence>
<keyword evidence="3 7" id="KW-0489">Methyltransferase</keyword>
<evidence type="ECO:0000259" key="9">
    <source>
        <dbReference type="SMART" id="SM00650"/>
    </source>
</evidence>
<dbReference type="Gene3D" id="1.10.8.100">
    <property type="entry name" value="Ribosomal RNA adenine dimethylase-like, domain 2"/>
    <property type="match status" value="1"/>
</dbReference>
<reference evidence="10" key="2">
    <citation type="submission" date="2023-01" db="EMBL/GenBank/DDBJ databases">
        <title>Draft genome sequence of Litoribrevibacter albus strain NBRC 110071.</title>
        <authorList>
            <person name="Sun Q."/>
            <person name="Mori K."/>
        </authorList>
    </citation>
    <scope>NUCLEOTIDE SEQUENCE</scope>
    <source>
        <strain evidence="10">NBRC 110071</strain>
    </source>
</reference>
<dbReference type="EMBL" id="BSNM01000026">
    <property type="protein sequence ID" value="GLQ33389.1"/>
    <property type="molecule type" value="Genomic_DNA"/>
</dbReference>
<feature type="binding site" evidence="7 8">
    <location>
        <position position="90"/>
    </location>
    <ligand>
        <name>S-adenosyl-L-methionine</name>
        <dbReference type="ChEBI" id="CHEBI:59789"/>
    </ligand>
</feature>
<comment type="similarity">
    <text evidence="7">Belongs to the class I-like SAM-binding methyltransferase superfamily. rRNA adenine N(6)-methyltransferase family. RsmA subfamily.</text>
</comment>
<dbReference type="InterPro" id="IPR029063">
    <property type="entry name" value="SAM-dependent_MTases_sf"/>
</dbReference>
<evidence type="ECO:0000256" key="3">
    <source>
        <dbReference type="ARBA" id="ARBA00022603"/>
    </source>
</evidence>
<dbReference type="Pfam" id="PF00398">
    <property type="entry name" value="RrnaAD"/>
    <property type="match status" value="1"/>
</dbReference>
<keyword evidence="4 7" id="KW-0808">Transferase</keyword>
<dbReference type="EC" id="2.1.1.182" evidence="7"/>
<protein>
    <recommendedName>
        <fullName evidence="7">Ribosomal RNA small subunit methyltransferase A</fullName>
        <ecNumber evidence="7">2.1.1.182</ecNumber>
    </recommendedName>
    <alternativeName>
        <fullName evidence="7">16S rRNA (adenine(1518)-N(6)/adenine(1519)-N(6))-dimethyltransferase</fullName>
    </alternativeName>
    <alternativeName>
        <fullName evidence="7">16S rRNA dimethyladenosine transferase</fullName>
    </alternativeName>
    <alternativeName>
        <fullName evidence="7">16S rRNA dimethylase</fullName>
    </alternativeName>
    <alternativeName>
        <fullName evidence="7">S-adenosylmethionine-6-N', N'-adenosyl(rRNA) dimethyltransferase</fullName>
    </alternativeName>
</protein>
<feature type="binding site" evidence="7 8">
    <location>
        <position position="16"/>
    </location>
    <ligand>
        <name>S-adenosyl-L-methionine</name>
        <dbReference type="ChEBI" id="CHEBI:59789"/>
    </ligand>
</feature>
<comment type="subcellular location">
    <subcellularLocation>
        <location evidence="7">Cytoplasm</location>
    </subcellularLocation>
</comment>
<dbReference type="RefSeq" id="WP_284383807.1">
    <property type="nucleotide sequence ID" value="NZ_BSNM01000026.1"/>
</dbReference>
<evidence type="ECO:0000256" key="1">
    <source>
        <dbReference type="ARBA" id="ARBA00022490"/>
    </source>
</evidence>
<comment type="caution">
    <text evidence="10">The sequence shown here is derived from an EMBL/GenBank/DDBJ whole genome shotgun (WGS) entry which is preliminary data.</text>
</comment>
<feature type="binding site" evidence="7 8">
    <location>
        <position position="43"/>
    </location>
    <ligand>
        <name>S-adenosyl-L-methionine</name>
        <dbReference type="ChEBI" id="CHEBI:59789"/>
    </ligand>
</feature>
<dbReference type="HAMAP" id="MF_00607">
    <property type="entry name" value="16SrRNA_methyltr_A"/>
    <property type="match status" value="1"/>
</dbReference>
<keyword evidence="1 7" id="KW-0963">Cytoplasm</keyword>
<dbReference type="InterPro" id="IPR020596">
    <property type="entry name" value="rRNA_Ade_Mease_Trfase_CS"/>
</dbReference>
<dbReference type="PANTHER" id="PTHR11727">
    <property type="entry name" value="DIMETHYLADENOSINE TRANSFERASE"/>
    <property type="match status" value="1"/>
</dbReference>
<evidence type="ECO:0000256" key="7">
    <source>
        <dbReference type="HAMAP-Rule" id="MF_00607"/>
    </source>
</evidence>
<feature type="binding site" evidence="7 8">
    <location>
        <position position="110"/>
    </location>
    <ligand>
        <name>S-adenosyl-L-methionine</name>
        <dbReference type="ChEBI" id="CHEBI:59789"/>
    </ligand>
</feature>
<dbReference type="GO" id="GO:0003723">
    <property type="term" value="F:RNA binding"/>
    <property type="evidence" value="ECO:0007669"/>
    <property type="project" value="UniProtKB-UniRule"/>
</dbReference>
<keyword evidence="6 7" id="KW-0694">RNA-binding</keyword>
<organism evidence="10 11">
    <name type="scientific">Litoribrevibacter albus</name>
    <dbReference type="NCBI Taxonomy" id="1473156"/>
    <lineage>
        <taxon>Bacteria</taxon>
        <taxon>Pseudomonadati</taxon>
        <taxon>Pseudomonadota</taxon>
        <taxon>Gammaproteobacteria</taxon>
        <taxon>Oceanospirillales</taxon>
        <taxon>Oceanospirillaceae</taxon>
        <taxon>Litoribrevibacter</taxon>
    </lineage>
</organism>
<comment type="function">
    <text evidence="7">Specifically dimethylates two adjacent adenosines (A1518 and A1519) in the loop of a conserved hairpin near the 3'-end of 16S rRNA in the 30S particle. May play a critical role in biogenesis of 30S subunits.</text>
</comment>
<gene>
    <name evidence="7 10" type="primary">rsmA</name>
    <name evidence="7" type="synonym">ksgA</name>
    <name evidence="10" type="ORF">GCM10007876_38690</name>
</gene>
<evidence type="ECO:0000256" key="2">
    <source>
        <dbReference type="ARBA" id="ARBA00022552"/>
    </source>
</evidence>
<dbReference type="InterPro" id="IPR023165">
    <property type="entry name" value="rRNA_Ade_diMease-like_C"/>
</dbReference>
<evidence type="ECO:0000256" key="4">
    <source>
        <dbReference type="ARBA" id="ARBA00022679"/>
    </source>
</evidence>
<dbReference type="AlphaFoldDB" id="A0AA37W9H1"/>
<evidence type="ECO:0000256" key="5">
    <source>
        <dbReference type="ARBA" id="ARBA00022691"/>
    </source>
</evidence>
<dbReference type="GO" id="GO:0005829">
    <property type="term" value="C:cytosol"/>
    <property type="evidence" value="ECO:0007669"/>
    <property type="project" value="TreeGrafter"/>
</dbReference>
<name>A0AA37W9H1_9GAMM</name>
<comment type="catalytic activity">
    <reaction evidence="7">
        <text>adenosine(1518)/adenosine(1519) in 16S rRNA + 4 S-adenosyl-L-methionine = N(6)-dimethyladenosine(1518)/N(6)-dimethyladenosine(1519) in 16S rRNA + 4 S-adenosyl-L-homocysteine + 4 H(+)</text>
        <dbReference type="Rhea" id="RHEA:19609"/>
        <dbReference type="Rhea" id="RHEA-COMP:10232"/>
        <dbReference type="Rhea" id="RHEA-COMP:10233"/>
        <dbReference type="ChEBI" id="CHEBI:15378"/>
        <dbReference type="ChEBI" id="CHEBI:57856"/>
        <dbReference type="ChEBI" id="CHEBI:59789"/>
        <dbReference type="ChEBI" id="CHEBI:74411"/>
        <dbReference type="ChEBI" id="CHEBI:74493"/>
        <dbReference type="EC" id="2.1.1.182"/>
    </reaction>
</comment>
<dbReference type="Gene3D" id="3.40.50.150">
    <property type="entry name" value="Vaccinia Virus protein VP39"/>
    <property type="match status" value="1"/>
</dbReference>